<evidence type="ECO:0000313" key="2">
    <source>
        <dbReference type="Proteomes" id="UP001165080"/>
    </source>
</evidence>
<dbReference type="OrthoDB" id="537706at2759"/>
<accession>A0A9W6F3V1</accession>
<dbReference type="Proteomes" id="UP001165080">
    <property type="component" value="Unassembled WGS sequence"/>
</dbReference>
<proteinExistence type="predicted"/>
<evidence type="ECO:0000313" key="1">
    <source>
        <dbReference type="EMBL" id="GLC55452.1"/>
    </source>
</evidence>
<comment type="caution">
    <text evidence="1">The sequence shown here is derived from an EMBL/GenBank/DDBJ whole genome shotgun (WGS) entry which is preliminary data.</text>
</comment>
<sequence length="384" mass="41232">MRTCLRGVGRAHSRAQRLHRGHTLSAPLTGTGAGNRYVASKAMTETSVFLEEIAVSQTPKRLQGLMRVLEVQGGVSLSPADRRGLHPLLVPLSAQGEDVTCLLRWPEPSQNKNMPLPVVRMTRGSVGMTLVARSVDEYLHRLLAEEDVTASASESGAAADRPLAAAVGTDADGLYRTGDVAAAGLGGGRAGGAATAGQQQQPGPGLAMYLIRKAGMFPDVCEGLAFGHLGRKDQTSAMVASEWYMRNNHFPGWARPYEFASELFGTLGRHEEARDFARMSLRLPWWTLRAPFATVATTAALPVDAERVMYLLSEEAAAAASATVNRFNYKEPKSAKQLALERATALMNRVVAGDLESYDAIREPLAEAYLEAGLNDVANFIQAA</sequence>
<name>A0A9W6F3V1_9CHLO</name>
<dbReference type="InterPro" id="IPR045287">
    <property type="entry name" value="PAB"/>
</dbReference>
<protein>
    <submittedName>
        <fullName evidence="1">Uncharacterized protein</fullName>
    </submittedName>
</protein>
<dbReference type="EMBL" id="BRXU01000013">
    <property type="protein sequence ID" value="GLC55452.1"/>
    <property type="molecule type" value="Genomic_DNA"/>
</dbReference>
<dbReference type="AlphaFoldDB" id="A0A9W6F3V1"/>
<organism evidence="1 2">
    <name type="scientific">Pleodorina starrii</name>
    <dbReference type="NCBI Taxonomy" id="330485"/>
    <lineage>
        <taxon>Eukaryota</taxon>
        <taxon>Viridiplantae</taxon>
        <taxon>Chlorophyta</taxon>
        <taxon>core chlorophytes</taxon>
        <taxon>Chlorophyceae</taxon>
        <taxon>CS clade</taxon>
        <taxon>Chlamydomonadales</taxon>
        <taxon>Volvocaceae</taxon>
        <taxon>Pleodorina</taxon>
    </lineage>
</organism>
<reference evidence="1 2" key="1">
    <citation type="journal article" date="2023" name="Commun. Biol.">
        <title>Reorganization of the ancestral sex-determining regions during the evolution of trioecy in Pleodorina starrii.</title>
        <authorList>
            <person name="Takahashi K."/>
            <person name="Suzuki S."/>
            <person name="Kawai-Toyooka H."/>
            <person name="Yamamoto K."/>
            <person name="Hamaji T."/>
            <person name="Ootsuki R."/>
            <person name="Yamaguchi H."/>
            <person name="Kawachi M."/>
            <person name="Higashiyama T."/>
            <person name="Nozaki H."/>
        </authorList>
    </citation>
    <scope>NUCLEOTIDE SEQUENCE [LARGE SCALE GENOMIC DNA]</scope>
    <source>
        <strain evidence="1 2">NIES-4479</strain>
    </source>
</reference>
<gene>
    <name evidence="1" type="primary">PLEST007131</name>
    <name evidence="1" type="ORF">PLESTB_000988700</name>
</gene>
<keyword evidence="2" id="KW-1185">Reference proteome</keyword>
<dbReference type="PANTHER" id="PTHR35115:SF1">
    <property type="entry name" value="PROTEIN IN CHLOROPLAST ATPASE BIOGENESIS, CHLOROPLASTIC"/>
    <property type="match status" value="1"/>
</dbReference>
<dbReference type="PANTHER" id="PTHR35115">
    <property type="entry name" value="CYCLIN DELTA-3"/>
    <property type="match status" value="1"/>
</dbReference>